<dbReference type="PANTHER" id="PTHR11644:SF2">
    <property type="entry name" value="CYTIDINE DEAMINASE"/>
    <property type="match status" value="1"/>
</dbReference>
<dbReference type="PANTHER" id="PTHR11644">
    <property type="entry name" value="CYTIDINE DEAMINASE"/>
    <property type="match status" value="1"/>
</dbReference>
<dbReference type="GO" id="GO:0004126">
    <property type="term" value="F:cytidine deaminase activity"/>
    <property type="evidence" value="ECO:0007669"/>
    <property type="project" value="UniProtKB-EC"/>
</dbReference>
<evidence type="ECO:0000313" key="7">
    <source>
        <dbReference type="Proteomes" id="UP000539111"/>
    </source>
</evidence>
<evidence type="ECO:0000256" key="2">
    <source>
        <dbReference type="ARBA" id="ARBA00022723"/>
    </source>
</evidence>
<evidence type="ECO:0000256" key="3">
    <source>
        <dbReference type="ARBA" id="ARBA00022801"/>
    </source>
</evidence>
<dbReference type="EC" id="3.5.4.5" evidence="6"/>
<dbReference type="SUPFAM" id="SSF88697">
    <property type="entry name" value="PUA domain-like"/>
    <property type="match status" value="1"/>
</dbReference>
<dbReference type="EMBL" id="JACBZP010000001">
    <property type="protein sequence ID" value="NYI66214.1"/>
    <property type="molecule type" value="Genomic_DNA"/>
</dbReference>
<dbReference type="InterPro" id="IPR016193">
    <property type="entry name" value="Cytidine_deaminase-like"/>
</dbReference>
<evidence type="ECO:0000256" key="1">
    <source>
        <dbReference type="ARBA" id="ARBA00006576"/>
    </source>
</evidence>
<accession>A0A7Z0A867</accession>
<dbReference type="Pfam" id="PF04266">
    <property type="entry name" value="ASCH"/>
    <property type="match status" value="1"/>
</dbReference>
<dbReference type="GO" id="GO:0005829">
    <property type="term" value="C:cytosol"/>
    <property type="evidence" value="ECO:0007669"/>
    <property type="project" value="TreeGrafter"/>
</dbReference>
<dbReference type="InterPro" id="IPR002125">
    <property type="entry name" value="CMP_dCMP_dom"/>
</dbReference>
<dbReference type="CDD" id="cd06552">
    <property type="entry name" value="ASCH_yqfb_like"/>
    <property type="match status" value="1"/>
</dbReference>
<dbReference type="GO" id="GO:0072527">
    <property type="term" value="P:pyrimidine-containing compound metabolic process"/>
    <property type="evidence" value="ECO:0007669"/>
    <property type="project" value="UniProtKB-ARBA"/>
</dbReference>
<dbReference type="InterPro" id="IPR050202">
    <property type="entry name" value="Cyt/Deoxycyt_deaminase"/>
</dbReference>
<protein>
    <submittedName>
        <fullName evidence="6">Cytidine deaminase</fullName>
        <ecNumber evidence="6">3.5.4.5</ecNumber>
    </submittedName>
</protein>
<dbReference type="Gene3D" id="3.40.140.10">
    <property type="entry name" value="Cytidine Deaminase, domain 2"/>
    <property type="match status" value="1"/>
</dbReference>
<dbReference type="PROSITE" id="PS51747">
    <property type="entry name" value="CYT_DCMP_DEAMINASES_2"/>
    <property type="match status" value="1"/>
</dbReference>
<keyword evidence="2" id="KW-0479">Metal-binding</keyword>
<keyword evidence="3 6" id="KW-0378">Hydrolase</keyword>
<sequence>MLSALEKQLVDAAVDVARSLPGGDIHTVAAAAMDTEGVIHTGVNVFHFTGGPCAEMVAIASAAEAGAGPLVAMVAVGDRTRGVIAPCGRCRQFMLDLHPDIHVVVPSDGDLAVHPIRDLLPFAYRATSYATGPRVVHFASRYFQDVASGRKTVTVRRDDPIQPGPVIFVFDDGDGLRRLDGIIDTVRSTTAGELTPEDARGEDLPDPASLRARLLDHYPDLSDEDSVQVAEFHLGH</sequence>
<evidence type="ECO:0000256" key="4">
    <source>
        <dbReference type="ARBA" id="ARBA00022833"/>
    </source>
</evidence>
<dbReference type="AlphaFoldDB" id="A0A7Z0A867"/>
<proteinExistence type="inferred from homology"/>
<dbReference type="GO" id="GO:0008270">
    <property type="term" value="F:zinc ion binding"/>
    <property type="evidence" value="ECO:0007669"/>
    <property type="project" value="InterPro"/>
</dbReference>
<comment type="caution">
    <text evidence="6">The sequence shown here is derived from an EMBL/GenBank/DDBJ whole genome shotgun (WGS) entry which is preliminary data.</text>
</comment>
<name>A0A7Z0A867_9MICO</name>
<reference evidence="6 7" key="1">
    <citation type="submission" date="2020-07" db="EMBL/GenBank/DDBJ databases">
        <title>Sequencing the genomes of 1000 actinobacteria strains.</title>
        <authorList>
            <person name="Klenk H.-P."/>
        </authorList>
    </citation>
    <scope>NUCLEOTIDE SEQUENCE [LARGE SCALE GENOMIC DNA]</scope>
    <source>
        <strain evidence="6 7">DSM 26341</strain>
    </source>
</reference>
<feature type="domain" description="CMP/dCMP-type deaminase" evidence="5">
    <location>
        <begin position="4"/>
        <end position="127"/>
    </location>
</feature>
<dbReference type="Proteomes" id="UP000539111">
    <property type="component" value="Unassembled WGS sequence"/>
</dbReference>
<dbReference type="PROSITE" id="PS00903">
    <property type="entry name" value="CYT_DCMP_DEAMINASES_1"/>
    <property type="match status" value="1"/>
</dbReference>
<dbReference type="Pfam" id="PF00383">
    <property type="entry name" value="dCMP_cyt_deam_1"/>
    <property type="match status" value="1"/>
</dbReference>
<dbReference type="CDD" id="cd01283">
    <property type="entry name" value="cytidine_deaminase"/>
    <property type="match status" value="1"/>
</dbReference>
<dbReference type="GO" id="GO:0055086">
    <property type="term" value="P:nucleobase-containing small molecule metabolic process"/>
    <property type="evidence" value="ECO:0007669"/>
    <property type="project" value="UniProtKB-ARBA"/>
</dbReference>
<dbReference type="InterPro" id="IPR015947">
    <property type="entry name" value="PUA-like_sf"/>
</dbReference>
<comment type="similarity">
    <text evidence="1">Belongs to the cytidine and deoxycytidylate deaminase family.</text>
</comment>
<dbReference type="Gene3D" id="2.30.130.30">
    <property type="entry name" value="Hypothetical protein"/>
    <property type="match status" value="1"/>
</dbReference>
<dbReference type="GO" id="GO:0042802">
    <property type="term" value="F:identical protein binding"/>
    <property type="evidence" value="ECO:0007669"/>
    <property type="project" value="UniProtKB-ARBA"/>
</dbReference>
<dbReference type="InterPro" id="IPR016192">
    <property type="entry name" value="APOBEC/CMP_deaminase_Zn-bd"/>
</dbReference>
<organism evidence="6 7">
    <name type="scientific">Spelaeicoccus albus</name>
    <dbReference type="NCBI Taxonomy" id="1280376"/>
    <lineage>
        <taxon>Bacteria</taxon>
        <taxon>Bacillati</taxon>
        <taxon>Actinomycetota</taxon>
        <taxon>Actinomycetes</taxon>
        <taxon>Micrococcales</taxon>
        <taxon>Brevibacteriaceae</taxon>
        <taxon>Spelaeicoccus</taxon>
    </lineage>
</organism>
<dbReference type="RefSeq" id="WP_179425409.1">
    <property type="nucleotide sequence ID" value="NZ_JACBZP010000001.1"/>
</dbReference>
<evidence type="ECO:0000313" key="6">
    <source>
        <dbReference type="EMBL" id="NYI66214.1"/>
    </source>
</evidence>
<gene>
    <name evidence="6" type="ORF">BJY26_000520</name>
</gene>
<keyword evidence="7" id="KW-1185">Reference proteome</keyword>
<dbReference type="SMART" id="SM01022">
    <property type="entry name" value="ASCH"/>
    <property type="match status" value="1"/>
</dbReference>
<dbReference type="SUPFAM" id="SSF53927">
    <property type="entry name" value="Cytidine deaminase-like"/>
    <property type="match status" value="1"/>
</dbReference>
<dbReference type="InterPro" id="IPR007374">
    <property type="entry name" value="ASCH_domain"/>
</dbReference>
<keyword evidence="4" id="KW-0862">Zinc</keyword>
<evidence type="ECO:0000259" key="5">
    <source>
        <dbReference type="PROSITE" id="PS51747"/>
    </source>
</evidence>